<feature type="domain" description="GerMN" evidence="2">
    <location>
        <begin position="194"/>
        <end position="289"/>
    </location>
</feature>
<evidence type="ECO:0000259" key="2">
    <source>
        <dbReference type="Pfam" id="PF10646"/>
    </source>
</evidence>
<dbReference type="Pfam" id="PF10647">
    <property type="entry name" value="Gmad1"/>
    <property type="match status" value="1"/>
</dbReference>
<feature type="signal peptide" evidence="1">
    <location>
        <begin position="1"/>
        <end position="19"/>
    </location>
</feature>
<dbReference type="Proteomes" id="UP000321196">
    <property type="component" value="Unassembled WGS sequence"/>
</dbReference>
<keyword evidence="6" id="KW-1185">Reference proteome</keyword>
<organism evidence="5 6">
    <name type="scientific">Microbacterium mitrae</name>
    <dbReference type="NCBI Taxonomy" id="664640"/>
    <lineage>
        <taxon>Bacteria</taxon>
        <taxon>Bacillati</taxon>
        <taxon>Actinomycetota</taxon>
        <taxon>Actinomycetes</taxon>
        <taxon>Micrococcales</taxon>
        <taxon>Microbacteriaceae</taxon>
        <taxon>Microbacterium</taxon>
    </lineage>
</organism>
<evidence type="ECO:0000313" key="5">
    <source>
        <dbReference type="EMBL" id="TXK06074.1"/>
    </source>
</evidence>
<dbReference type="PROSITE" id="PS51257">
    <property type="entry name" value="PROKAR_LIPOPROTEIN"/>
    <property type="match status" value="1"/>
</dbReference>
<gene>
    <name evidence="5" type="ORF">FVP60_03650</name>
</gene>
<evidence type="ECO:0000259" key="3">
    <source>
        <dbReference type="Pfam" id="PF10647"/>
    </source>
</evidence>
<feature type="domain" description="Lipoprotein LpqB C-terminal" evidence="3">
    <location>
        <begin position="381"/>
        <end position="554"/>
    </location>
</feature>
<dbReference type="RefSeq" id="WP_147824883.1">
    <property type="nucleotide sequence ID" value="NZ_BAAARG010000001.1"/>
</dbReference>
<dbReference type="InterPro" id="IPR018910">
    <property type="entry name" value="LpqB_C"/>
</dbReference>
<evidence type="ECO:0000313" key="6">
    <source>
        <dbReference type="Proteomes" id="UP000321196"/>
    </source>
</evidence>
<dbReference type="OrthoDB" id="3226781at2"/>
<dbReference type="AlphaFoldDB" id="A0A5C8HPY9"/>
<feature type="domain" description="Lipoprotein LpqB N-terminal" evidence="4">
    <location>
        <begin position="50"/>
        <end position="183"/>
    </location>
</feature>
<dbReference type="Pfam" id="PF25976">
    <property type="entry name" value="LpqB_N"/>
    <property type="match status" value="1"/>
</dbReference>
<dbReference type="EMBL" id="VRSW01000001">
    <property type="protein sequence ID" value="TXK06074.1"/>
    <property type="molecule type" value="Genomic_DNA"/>
</dbReference>
<dbReference type="InterPro" id="IPR019606">
    <property type="entry name" value="GerMN"/>
</dbReference>
<feature type="chain" id="PRO_5039192454" evidence="1">
    <location>
        <begin position="20"/>
        <end position="573"/>
    </location>
</feature>
<accession>A0A5C8HPY9</accession>
<name>A0A5C8HPY9_9MICO</name>
<reference evidence="5 6" key="1">
    <citation type="submission" date="2019-08" db="EMBL/GenBank/DDBJ databases">
        <authorList>
            <person name="Dong K."/>
        </authorList>
    </citation>
    <scope>NUCLEOTIDE SEQUENCE [LARGE SCALE GENOMIC DNA]</scope>
    <source>
        <strain evidence="5 6">M4-8</strain>
    </source>
</reference>
<evidence type="ECO:0000259" key="4">
    <source>
        <dbReference type="Pfam" id="PF25976"/>
    </source>
</evidence>
<proteinExistence type="predicted"/>
<evidence type="ECO:0000256" key="1">
    <source>
        <dbReference type="SAM" id="SignalP"/>
    </source>
</evidence>
<sequence>MTARLRAVAILTAALLALTGCTGFQKSGEVTVGLEVGEIPPVPFSFTPSGPQAGAEPREIVQGFLAAAIAPDGGWSAAKEFLSDEFANDWDPSAGTVVDTASRRTVIEPEVVPTPTASAVPEAASLTTVSLTVTTIATVDASGVYRVSESSEMQMDFELQTQPDGQWRITSAPDGVLLDRFSFENVFDDYDLAFYDPTWTFLVPDTRWYPHVTAVRDIVNGLVEGPAPWLAGAVSTAVPEGARALASIPIDNNVASITLAGTDSLEADAIGRLKLQLTRSLSGTAVREVVLSSSTRELTAPIATVTPTTVPTRALVGTEAGFGYFTSGGLDPLDDLDEAALGFPVVAWEMSEAAGHGVALSRSGEVVRLNGDSPENVTIDVRPGLIEPTLGPFGDIWTVPADTPGALTITMQGGEATQLPGTMAELTKISHMQLSRDGTRLAVVGLAGSQAEVIVYSVLRGADGTVLSLGKGNRIRDLRSADVKSLSWVDDTSIGLVVANETDSTVIVQPLSGPAVSSRAVADVVDIAGSSDPGAIWIRTSDGKLYSSRGTTWALAGSGILVLARQQGAAVAH</sequence>
<dbReference type="SUPFAM" id="SSF82171">
    <property type="entry name" value="DPP6 N-terminal domain-like"/>
    <property type="match status" value="1"/>
</dbReference>
<comment type="caution">
    <text evidence="5">The sequence shown here is derived from an EMBL/GenBank/DDBJ whole genome shotgun (WGS) entry which is preliminary data.</text>
</comment>
<protein>
    <submittedName>
        <fullName evidence="5">Uncharacterized protein</fullName>
    </submittedName>
</protein>
<keyword evidence="1" id="KW-0732">Signal</keyword>
<dbReference type="InterPro" id="IPR059026">
    <property type="entry name" value="LpqB_N"/>
</dbReference>
<dbReference type="Pfam" id="PF10646">
    <property type="entry name" value="Germane"/>
    <property type="match status" value="1"/>
</dbReference>